<reference evidence="4" key="1">
    <citation type="submission" date="2021-02" db="EMBL/GenBank/DDBJ databases">
        <authorList>
            <person name="Nowell W R."/>
        </authorList>
    </citation>
    <scope>NUCLEOTIDE SEQUENCE</scope>
</reference>
<organism evidence="4 5">
    <name type="scientific">Adineta steineri</name>
    <dbReference type="NCBI Taxonomy" id="433720"/>
    <lineage>
        <taxon>Eukaryota</taxon>
        <taxon>Metazoa</taxon>
        <taxon>Spiralia</taxon>
        <taxon>Gnathifera</taxon>
        <taxon>Rotifera</taxon>
        <taxon>Eurotatoria</taxon>
        <taxon>Bdelloidea</taxon>
        <taxon>Adinetida</taxon>
        <taxon>Adinetidae</taxon>
        <taxon>Adineta</taxon>
    </lineage>
</organism>
<dbReference type="SUPFAM" id="SSF50978">
    <property type="entry name" value="WD40 repeat-like"/>
    <property type="match status" value="1"/>
</dbReference>
<evidence type="ECO:0000313" key="4">
    <source>
        <dbReference type="EMBL" id="CAF0940852.1"/>
    </source>
</evidence>
<evidence type="ECO:0000259" key="3">
    <source>
        <dbReference type="Pfam" id="PF23414"/>
    </source>
</evidence>
<name>A0A814CD00_9BILA</name>
<dbReference type="InterPro" id="IPR015943">
    <property type="entry name" value="WD40/YVTN_repeat-like_dom_sf"/>
</dbReference>
<dbReference type="GO" id="GO:0008017">
    <property type="term" value="F:microtubule binding"/>
    <property type="evidence" value="ECO:0007669"/>
    <property type="project" value="TreeGrafter"/>
</dbReference>
<dbReference type="PANTHER" id="PTHR13720">
    <property type="entry name" value="WD-40 REPEAT PROTEIN"/>
    <property type="match status" value="1"/>
</dbReference>
<feature type="domain" description="EML-like second beta-propeller" evidence="3">
    <location>
        <begin position="87"/>
        <end position="325"/>
    </location>
</feature>
<evidence type="ECO:0000256" key="2">
    <source>
        <dbReference type="ARBA" id="ARBA00022737"/>
    </source>
</evidence>
<dbReference type="InterPro" id="IPR055442">
    <property type="entry name" value="Beta-prop_EML-like_2nd"/>
</dbReference>
<dbReference type="InterPro" id="IPR001680">
    <property type="entry name" value="WD40_rpt"/>
</dbReference>
<proteinExistence type="predicted"/>
<dbReference type="PANTHER" id="PTHR13720:SF33">
    <property type="entry name" value="HELP DOMAIN-CONTAINING PROTEIN"/>
    <property type="match status" value="1"/>
</dbReference>
<comment type="caution">
    <text evidence="4">The sequence shown here is derived from an EMBL/GenBank/DDBJ whole genome shotgun (WGS) entry which is preliminary data.</text>
</comment>
<dbReference type="Pfam" id="PF23414">
    <property type="entry name" value="Beta-prop_EML_2"/>
    <property type="match status" value="1"/>
</dbReference>
<dbReference type="InterPro" id="IPR050630">
    <property type="entry name" value="WD_repeat_EMAP"/>
</dbReference>
<sequence length="337" mass="38072">MHHFQPHEIIRLQKRHKKLQKFLKRMGFTGNIPFSLDFGSLPAREMITFVNEFKTTFDFIENLPPRAMFKFCDLIDADEETTIYMGPIAKRDMGKEIRSVSFDCDGTLLAVGFKDGQISLVDFSMETKSLTDGNKKTRERNAAITCIRFSPNGKLLVASSENCCIDFFGIQQKELTRLGYVTHIQDAVLQIDWSTTSQYIRASTASFQALIFRAPNGEEIKNHEEIEKIVWNSWTSTIGDDVMGIWPKDGKKDHVNCAHATSSTIVTGDDCGSVNLYKFPCPEPGAEHKSFSGHSDNVTNVRFLADEKYLVSLGGDDCCIFLWKCITKSDNNDDDDD</sequence>
<dbReference type="Gene3D" id="2.130.10.10">
    <property type="entry name" value="YVTN repeat-like/Quinoprotein amine dehydrogenase"/>
    <property type="match status" value="1"/>
</dbReference>
<dbReference type="InterPro" id="IPR036322">
    <property type="entry name" value="WD40_repeat_dom_sf"/>
</dbReference>
<dbReference type="AlphaFoldDB" id="A0A814CD00"/>
<keyword evidence="1" id="KW-0853">WD repeat</keyword>
<evidence type="ECO:0000313" key="5">
    <source>
        <dbReference type="Proteomes" id="UP000663860"/>
    </source>
</evidence>
<dbReference type="SMART" id="SM00320">
    <property type="entry name" value="WD40"/>
    <property type="match status" value="4"/>
</dbReference>
<accession>A0A814CD00</accession>
<gene>
    <name evidence="4" type="ORF">IZO911_LOCUS14424</name>
</gene>
<protein>
    <recommendedName>
        <fullName evidence="3">EML-like second beta-propeller domain-containing protein</fullName>
    </recommendedName>
</protein>
<dbReference type="Proteomes" id="UP000663860">
    <property type="component" value="Unassembled WGS sequence"/>
</dbReference>
<evidence type="ECO:0000256" key="1">
    <source>
        <dbReference type="ARBA" id="ARBA00022574"/>
    </source>
</evidence>
<keyword evidence="2" id="KW-0677">Repeat</keyword>
<dbReference type="EMBL" id="CAJNOE010000120">
    <property type="protein sequence ID" value="CAF0940852.1"/>
    <property type="molecule type" value="Genomic_DNA"/>
</dbReference>